<evidence type="ECO:0000256" key="1">
    <source>
        <dbReference type="SAM" id="Phobius"/>
    </source>
</evidence>
<sequence>MSVLRSLLSRQRDEDGFSLIELLVGISILAIVGTVVTSTMIVTLRTTESVENTAASSAAVRTAESRVLSLLRSAVHPSSSAVNQPPAIYAGTDWGLGFYSQHGLNPRNPPNEVVLFVNNQNELIERVTTPSGSGPDWTYSTANRTERVIARGLTSRSIFTYYDRNDPGASSMTISGGWLNSAQLDSVESMRVEMSLDADDNPRTTPVTISSRIELRNLT</sequence>
<dbReference type="AlphaFoldDB" id="A0A346XW60"/>
<dbReference type="NCBIfam" id="TIGR02532">
    <property type="entry name" value="IV_pilin_GFxxxE"/>
    <property type="match status" value="1"/>
</dbReference>
<dbReference type="InterPro" id="IPR012902">
    <property type="entry name" value="N_methyl_site"/>
</dbReference>
<accession>A0A346XW60</accession>
<gene>
    <name evidence="2" type="ORF">DVS28_a1766</name>
</gene>
<organism evidence="2 3">
    <name type="scientific">Euzebya pacifica</name>
    <dbReference type="NCBI Taxonomy" id="1608957"/>
    <lineage>
        <taxon>Bacteria</taxon>
        <taxon>Bacillati</taxon>
        <taxon>Actinomycetota</taxon>
        <taxon>Nitriliruptoria</taxon>
        <taxon>Euzebyales</taxon>
    </lineage>
</organism>
<keyword evidence="1" id="KW-0472">Membrane</keyword>
<dbReference type="Proteomes" id="UP000264006">
    <property type="component" value="Chromosome"/>
</dbReference>
<protein>
    <recommendedName>
        <fullName evidence="4">Prepilin-type N-terminal cleavage/methylation domain-containing protein</fullName>
    </recommendedName>
</protein>
<evidence type="ECO:0000313" key="2">
    <source>
        <dbReference type="EMBL" id="AXV06457.1"/>
    </source>
</evidence>
<proteinExistence type="predicted"/>
<dbReference type="RefSeq" id="WP_164710219.1">
    <property type="nucleotide sequence ID" value="NZ_CAXIBR010000012.1"/>
</dbReference>
<dbReference type="KEGG" id="euz:DVS28_a1766"/>
<keyword evidence="1" id="KW-0812">Transmembrane</keyword>
<reference evidence="2 3" key="1">
    <citation type="submission" date="2018-09" db="EMBL/GenBank/DDBJ databases">
        <title>Complete genome sequence of Euzebya sp. DY32-46 isolated from seawater of Pacific Ocean.</title>
        <authorList>
            <person name="Xu L."/>
            <person name="Wu Y.-H."/>
            <person name="Xu X.-W."/>
        </authorList>
    </citation>
    <scope>NUCLEOTIDE SEQUENCE [LARGE SCALE GENOMIC DNA]</scope>
    <source>
        <strain evidence="2 3">DY32-46</strain>
    </source>
</reference>
<keyword evidence="3" id="KW-1185">Reference proteome</keyword>
<keyword evidence="1" id="KW-1133">Transmembrane helix</keyword>
<name>A0A346XW60_9ACTN</name>
<evidence type="ECO:0008006" key="4">
    <source>
        <dbReference type="Google" id="ProtNLM"/>
    </source>
</evidence>
<evidence type="ECO:0000313" key="3">
    <source>
        <dbReference type="Proteomes" id="UP000264006"/>
    </source>
</evidence>
<feature type="transmembrane region" description="Helical" evidence="1">
    <location>
        <begin position="20"/>
        <end position="42"/>
    </location>
</feature>
<dbReference type="Pfam" id="PF07963">
    <property type="entry name" value="N_methyl"/>
    <property type="match status" value="1"/>
</dbReference>
<dbReference type="EMBL" id="CP031165">
    <property type="protein sequence ID" value="AXV06457.1"/>
    <property type="molecule type" value="Genomic_DNA"/>
</dbReference>